<dbReference type="GO" id="GO:0016829">
    <property type="term" value="F:lyase activity"/>
    <property type="evidence" value="ECO:0007669"/>
    <property type="project" value="UniProtKB-KW"/>
</dbReference>
<dbReference type="Pfam" id="PF13714">
    <property type="entry name" value="PEP_mutase"/>
    <property type="match status" value="1"/>
</dbReference>
<dbReference type="PANTHER" id="PTHR42905">
    <property type="entry name" value="PHOSPHOENOLPYRUVATE CARBOXYLASE"/>
    <property type="match status" value="1"/>
</dbReference>
<protein>
    <submittedName>
        <fullName evidence="1">Isocitrate lyase/phosphoenolpyruvate mutase family protein</fullName>
    </submittedName>
</protein>
<sequence>MNSFQKFKQLHQSTKPFLLGNIWDVNSAKVFEANGYQAIGVSSQALSNAMGYDDGENLPFDVLLSVAKRVVQVVNIPFSVDMEGGYSRSIDGILENISKLHDAGVVGLNLEDTIPAATRELQPIAGFQKILVAVADYISRNNLQMFLNIRTDVFLLGMPTALSETLTRIKSYESLGADGIFVPCITNSADIASVVKATSLPINVMCMPNLPGFHALERLGVKRISMGPFLFNKVYQQAGQLAKTVMDDANFSSMFS</sequence>
<keyword evidence="2" id="KW-1185">Reference proteome</keyword>
<proteinExistence type="predicted"/>
<dbReference type="CDD" id="cd00377">
    <property type="entry name" value="ICL_PEPM"/>
    <property type="match status" value="1"/>
</dbReference>
<dbReference type="InterPro" id="IPR015813">
    <property type="entry name" value="Pyrv/PenolPyrv_kinase-like_dom"/>
</dbReference>
<dbReference type="SUPFAM" id="SSF51621">
    <property type="entry name" value="Phosphoenolpyruvate/pyruvate domain"/>
    <property type="match status" value="1"/>
</dbReference>
<dbReference type="Proteomes" id="UP000632774">
    <property type="component" value="Unassembled WGS sequence"/>
</dbReference>
<accession>A0ABR9XF72</accession>
<name>A0ABR9XF72_9SPHI</name>
<gene>
    <name evidence="1" type="ORF">IRJ18_05520</name>
</gene>
<comment type="caution">
    <text evidence="1">The sequence shown here is derived from an EMBL/GenBank/DDBJ whole genome shotgun (WGS) entry which is preliminary data.</text>
</comment>
<evidence type="ECO:0000313" key="2">
    <source>
        <dbReference type="Proteomes" id="UP000632774"/>
    </source>
</evidence>
<keyword evidence="1" id="KW-0456">Lyase</keyword>
<dbReference type="Gene3D" id="3.20.20.60">
    <property type="entry name" value="Phosphoenolpyruvate-binding domains"/>
    <property type="match status" value="1"/>
</dbReference>
<reference evidence="1 2" key="1">
    <citation type="submission" date="2020-10" db="EMBL/GenBank/DDBJ databases">
        <title>Mucilaginibacter mali sp. nov., isolated from rhizosphere soil of apple orchard.</title>
        <authorList>
            <person name="Lee J.-S."/>
            <person name="Kim H.S."/>
            <person name="Kim J.-S."/>
        </authorList>
    </citation>
    <scope>NUCLEOTIDE SEQUENCE [LARGE SCALE GENOMIC DNA]</scope>
    <source>
        <strain evidence="1 2">KCTC 23157</strain>
    </source>
</reference>
<organism evidence="1 2">
    <name type="scientific">Mucilaginibacter boryungensis</name>
    <dbReference type="NCBI Taxonomy" id="768480"/>
    <lineage>
        <taxon>Bacteria</taxon>
        <taxon>Pseudomonadati</taxon>
        <taxon>Bacteroidota</taxon>
        <taxon>Sphingobacteriia</taxon>
        <taxon>Sphingobacteriales</taxon>
        <taxon>Sphingobacteriaceae</taxon>
        <taxon>Mucilaginibacter</taxon>
    </lineage>
</organism>
<dbReference type="PANTHER" id="PTHR42905:SF16">
    <property type="entry name" value="CARBOXYPHOSPHONOENOLPYRUVATE PHOSPHONOMUTASE-LIKE PROTEIN (AFU_ORTHOLOGUE AFUA_5G07230)"/>
    <property type="match status" value="1"/>
</dbReference>
<evidence type="ECO:0000313" key="1">
    <source>
        <dbReference type="EMBL" id="MBE9665812.1"/>
    </source>
</evidence>
<dbReference type="RefSeq" id="WP_194105198.1">
    <property type="nucleotide sequence ID" value="NZ_JADFFM010000001.1"/>
</dbReference>
<dbReference type="InterPro" id="IPR040442">
    <property type="entry name" value="Pyrv_kinase-like_dom_sf"/>
</dbReference>
<dbReference type="InterPro" id="IPR039556">
    <property type="entry name" value="ICL/PEPM"/>
</dbReference>
<dbReference type="EMBL" id="JADFFM010000001">
    <property type="protein sequence ID" value="MBE9665812.1"/>
    <property type="molecule type" value="Genomic_DNA"/>
</dbReference>